<dbReference type="Gene3D" id="3.30.450.40">
    <property type="match status" value="1"/>
</dbReference>
<name>A0ABX1JM94_9MICC</name>
<dbReference type="SUPFAM" id="SSF52172">
    <property type="entry name" value="CheY-like"/>
    <property type="match status" value="1"/>
</dbReference>
<dbReference type="InterPro" id="IPR012074">
    <property type="entry name" value="GAF_ANTAR"/>
</dbReference>
<dbReference type="InterPro" id="IPR036388">
    <property type="entry name" value="WH-like_DNA-bd_sf"/>
</dbReference>
<keyword evidence="2" id="KW-0418">Kinase</keyword>
<evidence type="ECO:0000256" key="2">
    <source>
        <dbReference type="ARBA" id="ARBA00022777"/>
    </source>
</evidence>
<keyword evidence="1" id="KW-0808">Transferase</keyword>
<dbReference type="EMBL" id="JAAZSR010000090">
    <property type="protein sequence ID" value="NKX50424.1"/>
    <property type="molecule type" value="Genomic_DNA"/>
</dbReference>
<dbReference type="Proteomes" id="UP000523795">
    <property type="component" value="Unassembled WGS sequence"/>
</dbReference>
<dbReference type="SMART" id="SM01012">
    <property type="entry name" value="ANTAR"/>
    <property type="match status" value="1"/>
</dbReference>
<evidence type="ECO:0000256" key="4">
    <source>
        <dbReference type="ARBA" id="ARBA00023163"/>
    </source>
</evidence>
<evidence type="ECO:0000256" key="3">
    <source>
        <dbReference type="ARBA" id="ARBA00023015"/>
    </source>
</evidence>
<sequence length="246" mass="26279">MTENYGLSEARLAEVMQDIVQENGDVEQFLADLVKLAARTLSAAGSEVACGISLLRPRTKTTIASSSEHARQVDELQYRHDTGPCLRAAREDSVFYVKDATRDTRFRPYLDSVARQGIRSILAAPIPLDGEAKSALNLYAARPDAFDAAAAARAEPFAGGASKALRLPVRMAVLAQRNANLKAAMDSRTTIDLAIGIIMGQNRCGQEDASRILKSASTSRNAKPRDVAASVVDSVGGHAPVAHFDG</sequence>
<feature type="domain" description="ANTAR" evidence="5">
    <location>
        <begin position="171"/>
        <end position="232"/>
    </location>
</feature>
<protein>
    <submittedName>
        <fullName evidence="6">GAF and ANTAR domain-containing protein</fullName>
    </submittedName>
</protein>
<dbReference type="Gene3D" id="1.10.10.10">
    <property type="entry name" value="Winged helix-like DNA-binding domain superfamily/Winged helix DNA-binding domain"/>
    <property type="match status" value="1"/>
</dbReference>
<evidence type="ECO:0000313" key="7">
    <source>
        <dbReference type="Proteomes" id="UP000523795"/>
    </source>
</evidence>
<keyword evidence="3" id="KW-0805">Transcription regulation</keyword>
<dbReference type="PROSITE" id="PS50921">
    <property type="entry name" value="ANTAR"/>
    <property type="match status" value="1"/>
</dbReference>
<proteinExistence type="predicted"/>
<evidence type="ECO:0000313" key="6">
    <source>
        <dbReference type="EMBL" id="NKX50424.1"/>
    </source>
</evidence>
<dbReference type="InterPro" id="IPR003018">
    <property type="entry name" value="GAF"/>
</dbReference>
<dbReference type="SUPFAM" id="SSF55781">
    <property type="entry name" value="GAF domain-like"/>
    <property type="match status" value="1"/>
</dbReference>
<dbReference type="InterPro" id="IPR029016">
    <property type="entry name" value="GAF-like_dom_sf"/>
</dbReference>
<dbReference type="InterPro" id="IPR011006">
    <property type="entry name" value="CheY-like_superfamily"/>
</dbReference>
<dbReference type="InterPro" id="IPR005561">
    <property type="entry name" value="ANTAR"/>
</dbReference>
<dbReference type="Pfam" id="PF13185">
    <property type="entry name" value="GAF_2"/>
    <property type="match status" value="1"/>
</dbReference>
<dbReference type="Pfam" id="PF03861">
    <property type="entry name" value="ANTAR"/>
    <property type="match status" value="1"/>
</dbReference>
<evidence type="ECO:0000256" key="1">
    <source>
        <dbReference type="ARBA" id="ARBA00022679"/>
    </source>
</evidence>
<keyword evidence="7" id="KW-1185">Reference proteome</keyword>
<comment type="caution">
    <text evidence="6">The sequence shown here is derived from an EMBL/GenBank/DDBJ whole genome shotgun (WGS) entry which is preliminary data.</text>
</comment>
<organism evidence="6 7">
    <name type="scientific">Arthrobacter deserti</name>
    <dbReference type="NCBI Taxonomy" id="1742687"/>
    <lineage>
        <taxon>Bacteria</taxon>
        <taxon>Bacillati</taxon>
        <taxon>Actinomycetota</taxon>
        <taxon>Actinomycetes</taxon>
        <taxon>Micrococcales</taxon>
        <taxon>Micrococcaceae</taxon>
        <taxon>Arthrobacter</taxon>
    </lineage>
</organism>
<reference evidence="6 7" key="1">
    <citation type="submission" date="2020-04" db="EMBL/GenBank/DDBJ databases">
        <authorList>
            <person name="Liu S."/>
        </authorList>
    </citation>
    <scope>NUCLEOTIDE SEQUENCE [LARGE SCALE GENOMIC DNA]</scope>
    <source>
        <strain evidence="6 7">CGMCC 1.15091</strain>
    </source>
</reference>
<dbReference type="PIRSF" id="PIRSF036625">
    <property type="entry name" value="GAF_ANTAR"/>
    <property type="match status" value="1"/>
</dbReference>
<gene>
    <name evidence="6" type="ORF">HER39_07555</name>
</gene>
<evidence type="ECO:0000259" key="5">
    <source>
        <dbReference type="PROSITE" id="PS50921"/>
    </source>
</evidence>
<accession>A0ABX1JM94</accession>
<keyword evidence="4" id="KW-0804">Transcription</keyword>